<reference evidence="3 4" key="1">
    <citation type="submission" date="2020-02" db="EMBL/GenBank/DDBJ databases">
        <title>Draft genome sequence of Haematococcus lacustris strain NIES-144.</title>
        <authorList>
            <person name="Morimoto D."/>
            <person name="Nakagawa S."/>
            <person name="Yoshida T."/>
            <person name="Sawayama S."/>
        </authorList>
    </citation>
    <scope>NUCLEOTIDE SEQUENCE [LARGE SCALE GENOMIC DNA]</scope>
    <source>
        <strain evidence="3 4">NIES-144</strain>
    </source>
</reference>
<dbReference type="InterPro" id="IPR015007">
    <property type="entry name" value="NUP2/50/61"/>
</dbReference>
<protein>
    <submittedName>
        <fullName evidence="3">RanBD1 domain-containing protein</fullName>
    </submittedName>
</protein>
<evidence type="ECO:0000313" key="4">
    <source>
        <dbReference type="Proteomes" id="UP000485058"/>
    </source>
</evidence>
<feature type="domain" description="Nuclear pore complex NUP2/50/61" evidence="2">
    <location>
        <begin position="12"/>
        <end position="90"/>
    </location>
</feature>
<proteinExistence type="predicted"/>
<feature type="compositionally biased region" description="Low complexity" evidence="1">
    <location>
        <begin position="66"/>
        <end position="90"/>
    </location>
</feature>
<feature type="non-terminal residue" evidence="3">
    <location>
        <position position="1"/>
    </location>
</feature>
<feature type="compositionally biased region" description="Basic residues" evidence="1">
    <location>
        <begin position="52"/>
        <end position="61"/>
    </location>
</feature>
<feature type="non-terminal residue" evidence="3">
    <location>
        <position position="242"/>
    </location>
</feature>
<keyword evidence="4" id="KW-1185">Reference proteome</keyword>
<evidence type="ECO:0000256" key="1">
    <source>
        <dbReference type="SAM" id="MobiDB-lite"/>
    </source>
</evidence>
<dbReference type="Pfam" id="PF08911">
    <property type="entry name" value="NUP50"/>
    <property type="match status" value="1"/>
</dbReference>
<evidence type="ECO:0000313" key="3">
    <source>
        <dbReference type="EMBL" id="GFH24482.1"/>
    </source>
</evidence>
<dbReference type="EMBL" id="BLLF01002548">
    <property type="protein sequence ID" value="GFH24482.1"/>
    <property type="molecule type" value="Genomic_DNA"/>
</dbReference>
<organism evidence="3 4">
    <name type="scientific">Haematococcus lacustris</name>
    <name type="common">Green alga</name>
    <name type="synonym">Haematococcus pluvialis</name>
    <dbReference type="NCBI Taxonomy" id="44745"/>
    <lineage>
        <taxon>Eukaryota</taxon>
        <taxon>Viridiplantae</taxon>
        <taxon>Chlorophyta</taxon>
        <taxon>core chlorophytes</taxon>
        <taxon>Chlorophyceae</taxon>
        <taxon>CS clade</taxon>
        <taxon>Chlamydomonadales</taxon>
        <taxon>Haematococcaceae</taxon>
        <taxon>Haematococcus</taxon>
    </lineage>
</organism>
<name>A0A6A0A3M1_HAELA</name>
<sequence length="242" mass="23004">MADRPSAAQPVSKRRAGEQVTKNDVELEEDEDADGEARDPGSWAPVTDEAIKRRRKVHVRRGGAGTAEPVAVPEAAAPAAPGGNPFAGIALTAPSGQPPTGNPFASITLVAPAEKAAAEPAQPAATPQDTDQASGPPTAASHPGAQAAPAAAPPADAQLATKDDAAALAPAAEAAPAAAGEASAAATQAGSAGEPTSAGGASEKEEAAGASATPAGFGSGGSFSGFAGFGTGTLGSGTGGFG</sequence>
<feature type="region of interest" description="Disordered" evidence="1">
    <location>
        <begin position="1"/>
        <end position="224"/>
    </location>
</feature>
<gene>
    <name evidence="3" type="ORF">HaLaN_22289</name>
</gene>
<comment type="caution">
    <text evidence="3">The sequence shown here is derived from an EMBL/GenBank/DDBJ whole genome shotgun (WGS) entry which is preliminary data.</text>
</comment>
<evidence type="ECO:0000259" key="2">
    <source>
        <dbReference type="Pfam" id="PF08911"/>
    </source>
</evidence>
<accession>A0A6A0A3M1</accession>
<dbReference type="Proteomes" id="UP000485058">
    <property type="component" value="Unassembled WGS sequence"/>
</dbReference>
<feature type="compositionally biased region" description="Basic and acidic residues" evidence="1">
    <location>
        <begin position="15"/>
        <end position="25"/>
    </location>
</feature>
<dbReference type="AlphaFoldDB" id="A0A6A0A3M1"/>
<feature type="compositionally biased region" description="Low complexity" evidence="1">
    <location>
        <begin position="111"/>
        <end position="201"/>
    </location>
</feature>
<dbReference type="GO" id="GO:0005643">
    <property type="term" value="C:nuclear pore"/>
    <property type="evidence" value="ECO:0007669"/>
    <property type="project" value="InterPro"/>
</dbReference>